<name>A0A0B0MUC6_GOSAR</name>
<evidence type="ECO:0000313" key="2">
    <source>
        <dbReference type="Proteomes" id="UP000032142"/>
    </source>
</evidence>
<dbReference type="Proteomes" id="UP000032142">
    <property type="component" value="Unassembled WGS sequence"/>
</dbReference>
<accession>A0A0B0MUC6</accession>
<reference evidence="2" key="1">
    <citation type="submission" date="2014-09" db="EMBL/GenBank/DDBJ databases">
        <authorList>
            <person name="Mudge J."/>
            <person name="Ramaraj T."/>
            <person name="Lindquist I.E."/>
            <person name="Bharti A.K."/>
            <person name="Sundararajan A."/>
            <person name="Cameron C.T."/>
            <person name="Woodward J.E."/>
            <person name="May G.D."/>
            <person name="Brubaker C."/>
            <person name="Broadhvest J."/>
            <person name="Wilkins T.A."/>
        </authorList>
    </citation>
    <scope>NUCLEOTIDE SEQUENCE</scope>
    <source>
        <strain evidence="2">cv. AKA8401</strain>
    </source>
</reference>
<comment type="caution">
    <text evidence="1">The sequence shown here is derived from an EMBL/GenBank/DDBJ whole genome shotgun (WGS) entry which is preliminary data.</text>
</comment>
<keyword evidence="2" id="KW-1185">Reference proteome</keyword>
<organism evidence="1 2">
    <name type="scientific">Gossypium arboreum</name>
    <name type="common">Tree cotton</name>
    <name type="synonym">Gossypium nanking</name>
    <dbReference type="NCBI Taxonomy" id="29729"/>
    <lineage>
        <taxon>Eukaryota</taxon>
        <taxon>Viridiplantae</taxon>
        <taxon>Streptophyta</taxon>
        <taxon>Embryophyta</taxon>
        <taxon>Tracheophyta</taxon>
        <taxon>Spermatophyta</taxon>
        <taxon>Magnoliopsida</taxon>
        <taxon>eudicotyledons</taxon>
        <taxon>Gunneridae</taxon>
        <taxon>Pentapetalae</taxon>
        <taxon>rosids</taxon>
        <taxon>malvids</taxon>
        <taxon>Malvales</taxon>
        <taxon>Malvaceae</taxon>
        <taxon>Malvoideae</taxon>
        <taxon>Gossypium</taxon>
    </lineage>
</organism>
<dbReference type="AlphaFoldDB" id="A0A0B0MUC6"/>
<dbReference type="EMBL" id="JRRC01409330">
    <property type="protein sequence ID" value="KHG04315.1"/>
    <property type="molecule type" value="Genomic_DNA"/>
</dbReference>
<evidence type="ECO:0000313" key="1">
    <source>
        <dbReference type="EMBL" id="KHG04315.1"/>
    </source>
</evidence>
<proteinExistence type="predicted"/>
<sequence>MACIARLTYAILVLESAKPCSDTTKCNTPRLYPTL</sequence>
<gene>
    <name evidence="1" type="ORF">F383_30081</name>
</gene>
<protein>
    <submittedName>
        <fullName evidence="1">Uncharacterized protein</fullName>
    </submittedName>
</protein>